<evidence type="ECO:0000256" key="7">
    <source>
        <dbReference type="ARBA" id="ARBA00022840"/>
    </source>
</evidence>
<dbReference type="PRINTS" id="PR00344">
    <property type="entry name" value="BCTRLSENSOR"/>
</dbReference>
<sequence length="181" mass="20689">MRDLSLYILDLTMNSIRAQATLVEMNVIELKQKSLLMIKVKDNGQGMSEEMIDRVRDPFFTTRATRKVGLGIPLLTAMASRCEGEVFIDSKIGVGTTVTLKIRLDHIDRPPFGDIHNTLISLIYLEPIIDFNYTHRSEECEYQFKTQSIKQVIGEVPINHSAIIEWMKKELEAGDFSFTSY</sequence>
<dbReference type="GO" id="GO:0004673">
    <property type="term" value="F:protein histidine kinase activity"/>
    <property type="evidence" value="ECO:0007669"/>
    <property type="project" value="UniProtKB-EC"/>
</dbReference>
<accession>A0A9Q9CHK3</accession>
<evidence type="ECO:0000256" key="2">
    <source>
        <dbReference type="ARBA" id="ARBA00012438"/>
    </source>
</evidence>
<gene>
    <name evidence="10" type="ORF">J0J70_01210</name>
</gene>
<dbReference type="PROSITE" id="PS50109">
    <property type="entry name" value="HIS_KIN"/>
    <property type="match status" value="1"/>
</dbReference>
<dbReference type="RefSeq" id="WP_055275694.1">
    <property type="nucleotide sequence ID" value="NZ_CP071250.1"/>
</dbReference>
<feature type="domain" description="Histidine kinase" evidence="9">
    <location>
        <begin position="1"/>
        <end position="106"/>
    </location>
</feature>
<dbReference type="AlphaFoldDB" id="A0A9Q9CHK3"/>
<dbReference type="EMBL" id="CP071250">
    <property type="protein sequence ID" value="UUF08673.1"/>
    <property type="molecule type" value="Genomic_DNA"/>
</dbReference>
<evidence type="ECO:0000313" key="11">
    <source>
        <dbReference type="Proteomes" id="UP001058072"/>
    </source>
</evidence>
<evidence type="ECO:0000259" key="9">
    <source>
        <dbReference type="PROSITE" id="PS50109"/>
    </source>
</evidence>
<keyword evidence="8" id="KW-0902">Two-component regulatory system</keyword>
<organism evidence="10 11">
    <name type="scientific">Turicibacter bilis</name>
    <dbReference type="NCBI Taxonomy" id="2735723"/>
    <lineage>
        <taxon>Bacteria</taxon>
        <taxon>Bacillati</taxon>
        <taxon>Bacillota</taxon>
        <taxon>Erysipelotrichia</taxon>
        <taxon>Erysipelotrichales</taxon>
        <taxon>Turicibacteraceae</taxon>
        <taxon>Turicibacter</taxon>
    </lineage>
</organism>
<evidence type="ECO:0000313" key="10">
    <source>
        <dbReference type="EMBL" id="UUF08673.1"/>
    </source>
</evidence>
<keyword evidence="7" id="KW-0067">ATP-binding</keyword>
<evidence type="ECO:0000256" key="5">
    <source>
        <dbReference type="ARBA" id="ARBA00022741"/>
    </source>
</evidence>
<dbReference type="InterPro" id="IPR005467">
    <property type="entry name" value="His_kinase_dom"/>
</dbReference>
<keyword evidence="3" id="KW-0597">Phosphoprotein</keyword>
<dbReference type="InterPro" id="IPR004358">
    <property type="entry name" value="Sig_transdc_His_kin-like_C"/>
</dbReference>
<dbReference type="SMART" id="SM00387">
    <property type="entry name" value="HATPase_c"/>
    <property type="match status" value="1"/>
</dbReference>
<dbReference type="GO" id="GO:0005524">
    <property type="term" value="F:ATP binding"/>
    <property type="evidence" value="ECO:0007669"/>
    <property type="project" value="UniProtKB-KW"/>
</dbReference>
<dbReference type="GO" id="GO:0000160">
    <property type="term" value="P:phosphorelay signal transduction system"/>
    <property type="evidence" value="ECO:0007669"/>
    <property type="project" value="UniProtKB-KW"/>
</dbReference>
<dbReference type="PANTHER" id="PTHR43065:SF10">
    <property type="entry name" value="PEROXIDE STRESS-ACTIVATED HISTIDINE KINASE MAK3"/>
    <property type="match status" value="1"/>
</dbReference>
<evidence type="ECO:0000256" key="1">
    <source>
        <dbReference type="ARBA" id="ARBA00000085"/>
    </source>
</evidence>
<reference evidence="10" key="1">
    <citation type="submission" date="2021-03" db="EMBL/GenBank/DDBJ databases">
        <title>Comparative Genomics and Metabolomics in the genus Turicibacter.</title>
        <authorList>
            <person name="Maki J."/>
            <person name="Looft T."/>
        </authorList>
    </citation>
    <scope>NUCLEOTIDE SEQUENCE</scope>
    <source>
        <strain evidence="10">ISU324</strain>
    </source>
</reference>
<keyword evidence="5" id="KW-0547">Nucleotide-binding</keyword>
<proteinExistence type="predicted"/>
<dbReference type="SUPFAM" id="SSF55874">
    <property type="entry name" value="ATPase domain of HSP90 chaperone/DNA topoisomerase II/histidine kinase"/>
    <property type="match status" value="1"/>
</dbReference>
<dbReference type="Pfam" id="PF02518">
    <property type="entry name" value="HATPase_c"/>
    <property type="match status" value="1"/>
</dbReference>
<name>A0A9Q9CHK3_9FIRM</name>
<evidence type="ECO:0000256" key="4">
    <source>
        <dbReference type="ARBA" id="ARBA00022679"/>
    </source>
</evidence>
<keyword evidence="6 10" id="KW-0418">Kinase</keyword>
<dbReference type="InterPro" id="IPR003594">
    <property type="entry name" value="HATPase_dom"/>
</dbReference>
<evidence type="ECO:0000256" key="8">
    <source>
        <dbReference type="ARBA" id="ARBA00023012"/>
    </source>
</evidence>
<dbReference type="Proteomes" id="UP001058072">
    <property type="component" value="Chromosome"/>
</dbReference>
<evidence type="ECO:0000256" key="3">
    <source>
        <dbReference type="ARBA" id="ARBA00022553"/>
    </source>
</evidence>
<protein>
    <recommendedName>
        <fullName evidence="2">histidine kinase</fullName>
        <ecNumber evidence="2">2.7.13.3</ecNumber>
    </recommendedName>
</protein>
<dbReference type="InterPro" id="IPR036890">
    <property type="entry name" value="HATPase_C_sf"/>
</dbReference>
<dbReference type="Gene3D" id="3.30.565.10">
    <property type="entry name" value="Histidine kinase-like ATPase, C-terminal domain"/>
    <property type="match status" value="1"/>
</dbReference>
<keyword evidence="4" id="KW-0808">Transferase</keyword>
<comment type="catalytic activity">
    <reaction evidence="1">
        <text>ATP + protein L-histidine = ADP + protein N-phospho-L-histidine.</text>
        <dbReference type="EC" id="2.7.13.3"/>
    </reaction>
</comment>
<dbReference type="EC" id="2.7.13.3" evidence="2"/>
<evidence type="ECO:0000256" key="6">
    <source>
        <dbReference type="ARBA" id="ARBA00022777"/>
    </source>
</evidence>
<dbReference type="PANTHER" id="PTHR43065">
    <property type="entry name" value="SENSOR HISTIDINE KINASE"/>
    <property type="match status" value="1"/>
</dbReference>